<dbReference type="OrthoDB" id="4772335at2"/>
<sequence>MMADDDTVKRAHRELFAAKATPAFVDVPALPYLMVDGAGDPNGPEYEDAIQRLYRTAYRIRAVFKARGEVYSVPPLEGLWTDVGDGLGDRRGWKWTMILLQPAGAAADMIEAPGVRLETFEEGPSVQVLHVGPYHQETEAIHRLLAFAAEHGREVTGRHHEIYLSDPRRTAPERLKTILRYGVSSGS</sequence>
<evidence type="ECO:0000259" key="1">
    <source>
        <dbReference type="Pfam" id="PF06445"/>
    </source>
</evidence>
<reference evidence="2 3" key="1">
    <citation type="submission" date="2017-09" db="EMBL/GenBank/DDBJ databases">
        <authorList>
            <person name="Ehlers B."/>
            <person name="Leendertz F.H."/>
        </authorList>
    </citation>
    <scope>NUCLEOTIDE SEQUENCE [LARGE SCALE GENOMIC DNA]</scope>
    <source>
        <strain evidence="2 3">CGMCC 4.6857</strain>
    </source>
</reference>
<dbReference type="RefSeq" id="WP_097328108.1">
    <property type="nucleotide sequence ID" value="NZ_OBDY01000034.1"/>
</dbReference>
<dbReference type="EMBL" id="OBDY01000034">
    <property type="protein sequence ID" value="SNY68873.1"/>
    <property type="molecule type" value="Genomic_DNA"/>
</dbReference>
<proteinExistence type="predicted"/>
<organism evidence="2 3">
    <name type="scientific">Paractinoplanes atraurantiacus</name>
    <dbReference type="NCBI Taxonomy" id="1036182"/>
    <lineage>
        <taxon>Bacteria</taxon>
        <taxon>Bacillati</taxon>
        <taxon>Actinomycetota</taxon>
        <taxon>Actinomycetes</taxon>
        <taxon>Micromonosporales</taxon>
        <taxon>Micromonosporaceae</taxon>
        <taxon>Paractinoplanes</taxon>
    </lineage>
</organism>
<protein>
    <recommendedName>
        <fullName evidence="1">GyrI-like small molecule binding domain-containing protein</fullName>
    </recommendedName>
</protein>
<keyword evidence="3" id="KW-1185">Reference proteome</keyword>
<dbReference type="InterPro" id="IPR011256">
    <property type="entry name" value="Reg_factor_effector_dom_sf"/>
</dbReference>
<feature type="domain" description="GyrI-like small molecule binding" evidence="1">
    <location>
        <begin position="22"/>
        <end position="177"/>
    </location>
</feature>
<accession>A0A285K9H6</accession>
<dbReference type="Pfam" id="PF06445">
    <property type="entry name" value="GyrI-like"/>
    <property type="match status" value="1"/>
</dbReference>
<dbReference type="Gene3D" id="3.20.80.10">
    <property type="entry name" value="Regulatory factor, effector binding domain"/>
    <property type="match status" value="1"/>
</dbReference>
<name>A0A285K9H6_9ACTN</name>
<dbReference type="SUPFAM" id="SSF55136">
    <property type="entry name" value="Probable bacterial effector-binding domain"/>
    <property type="match status" value="1"/>
</dbReference>
<dbReference type="InterPro" id="IPR029442">
    <property type="entry name" value="GyrI-like"/>
</dbReference>
<gene>
    <name evidence="2" type="ORF">SAMN05421748_13447</name>
</gene>
<dbReference type="AlphaFoldDB" id="A0A285K9H6"/>
<evidence type="ECO:0000313" key="2">
    <source>
        <dbReference type="EMBL" id="SNY68873.1"/>
    </source>
</evidence>
<evidence type="ECO:0000313" key="3">
    <source>
        <dbReference type="Proteomes" id="UP000219612"/>
    </source>
</evidence>
<dbReference type="Proteomes" id="UP000219612">
    <property type="component" value="Unassembled WGS sequence"/>
</dbReference>